<dbReference type="InterPro" id="IPR057204">
    <property type="entry name" value="DUF7882"/>
</dbReference>
<comment type="caution">
    <text evidence="2">The sequence shown here is derived from an EMBL/GenBank/DDBJ whole genome shotgun (WGS) entry which is preliminary data.</text>
</comment>
<dbReference type="AlphaFoldDB" id="A0A9E5JNJ0"/>
<keyword evidence="3" id="KW-1185">Reference proteome</keyword>
<proteinExistence type="predicted"/>
<feature type="domain" description="DUF7882" evidence="1">
    <location>
        <begin position="1"/>
        <end position="96"/>
    </location>
</feature>
<dbReference type="OrthoDB" id="5123855at2"/>
<reference evidence="2 3" key="2">
    <citation type="submission" date="2020-03" db="EMBL/GenBank/DDBJ databases">
        <title>Chryseoglobus sp. isolated from a deep-sea seamount.</title>
        <authorList>
            <person name="Zhang D.-C."/>
        </authorList>
    </citation>
    <scope>NUCLEOTIDE SEQUENCE [LARGE SCALE GENOMIC DNA]</scope>
    <source>
        <strain evidence="2 3">KN1116</strain>
    </source>
</reference>
<gene>
    <name evidence="2" type="ORF">FK219_012110</name>
</gene>
<sequence length="105" mass="11703">MGTLTYDSTLSADFDDRTLAHLQIVIGAKLRRNEAFYFSWKDDASIGNGRSVIWVHPTIPISFKFFGSRPPSVNRTWVDELMLSANTPAGLHIVPEPPVPSEEDS</sequence>
<keyword evidence="2" id="KW-0436">Ligase</keyword>
<evidence type="ECO:0000313" key="3">
    <source>
        <dbReference type="Proteomes" id="UP000818266"/>
    </source>
</evidence>
<name>A0A9E5JNJ0_9MICO</name>
<dbReference type="GO" id="GO:0016874">
    <property type="term" value="F:ligase activity"/>
    <property type="evidence" value="ECO:0007669"/>
    <property type="project" value="UniProtKB-KW"/>
</dbReference>
<protein>
    <submittedName>
        <fullName evidence="2">ATP-dependent DNA ligase</fullName>
    </submittedName>
</protein>
<evidence type="ECO:0000259" key="1">
    <source>
        <dbReference type="Pfam" id="PF25355"/>
    </source>
</evidence>
<reference evidence="2 3" key="1">
    <citation type="submission" date="2019-06" db="EMBL/GenBank/DDBJ databases">
        <authorList>
            <person name="De-Chao Zhang Q."/>
        </authorList>
    </citation>
    <scope>NUCLEOTIDE SEQUENCE [LARGE SCALE GENOMIC DNA]</scope>
    <source>
        <strain evidence="2 3">KN1116</strain>
    </source>
</reference>
<evidence type="ECO:0000313" key="2">
    <source>
        <dbReference type="EMBL" id="NHF63968.1"/>
    </source>
</evidence>
<dbReference type="EMBL" id="VIKT02000027">
    <property type="protein sequence ID" value="NHF63968.1"/>
    <property type="molecule type" value="Genomic_DNA"/>
</dbReference>
<accession>A0A9E5JNJ0</accession>
<dbReference type="Proteomes" id="UP000818266">
    <property type="component" value="Unassembled WGS sequence"/>
</dbReference>
<dbReference type="RefSeq" id="WP_152584175.1">
    <property type="nucleotide sequence ID" value="NZ_JAVJPO010000022.1"/>
</dbReference>
<dbReference type="Pfam" id="PF25355">
    <property type="entry name" value="DUF7882"/>
    <property type="match status" value="1"/>
</dbReference>
<organism evidence="2 3">
    <name type="scientific">Microcella pacifica</name>
    <dbReference type="NCBI Taxonomy" id="2591847"/>
    <lineage>
        <taxon>Bacteria</taxon>
        <taxon>Bacillati</taxon>
        <taxon>Actinomycetota</taxon>
        <taxon>Actinomycetes</taxon>
        <taxon>Micrococcales</taxon>
        <taxon>Microbacteriaceae</taxon>
        <taxon>Microcella</taxon>
    </lineage>
</organism>